<dbReference type="GO" id="GO:0016746">
    <property type="term" value="F:acyltransferase activity"/>
    <property type="evidence" value="ECO:0007669"/>
    <property type="project" value="UniProtKB-KW"/>
</dbReference>
<name>A0ABV4NKP1_9GAMM</name>
<reference evidence="5 6" key="1">
    <citation type="submission" date="2024-08" db="EMBL/GenBank/DDBJ databases">
        <authorList>
            <person name="Ishaq N."/>
        </authorList>
    </citation>
    <scope>NUCLEOTIDE SEQUENCE [LARGE SCALE GENOMIC DNA]</scope>
    <source>
        <strain evidence="5 6">JCM 30400</strain>
    </source>
</reference>
<gene>
    <name evidence="5" type="ORF">ACCI51_04420</name>
</gene>
<dbReference type="InterPro" id="IPR050179">
    <property type="entry name" value="Trans_hexapeptide_repeat"/>
</dbReference>
<proteinExistence type="inferred from homology"/>
<protein>
    <submittedName>
        <fullName evidence="5">CatB-related O-acetyltransferase</fullName>
        <ecNumber evidence="5">2.3.1.-</ecNumber>
    </submittedName>
</protein>
<comment type="caution">
    <text evidence="5">The sequence shown here is derived from an EMBL/GenBank/DDBJ whole genome shotgun (WGS) entry which is preliminary data.</text>
</comment>
<comment type="similarity">
    <text evidence="1">Belongs to the transferase hexapeptide repeat family.</text>
</comment>
<dbReference type="Pfam" id="PF00132">
    <property type="entry name" value="Hexapep"/>
    <property type="match status" value="1"/>
</dbReference>
<dbReference type="EC" id="2.3.1.-" evidence="5"/>
<dbReference type="CDD" id="cd03349">
    <property type="entry name" value="LbH_XAT"/>
    <property type="match status" value="1"/>
</dbReference>
<organism evidence="5 6">
    <name type="scientific">Microbulbifer echini</name>
    <dbReference type="NCBI Taxonomy" id="1529067"/>
    <lineage>
        <taxon>Bacteria</taxon>
        <taxon>Pseudomonadati</taxon>
        <taxon>Pseudomonadota</taxon>
        <taxon>Gammaproteobacteria</taxon>
        <taxon>Cellvibrionales</taxon>
        <taxon>Microbulbiferaceae</taxon>
        <taxon>Microbulbifer</taxon>
    </lineage>
</organism>
<dbReference type="SUPFAM" id="SSF51161">
    <property type="entry name" value="Trimeric LpxA-like enzymes"/>
    <property type="match status" value="1"/>
</dbReference>
<evidence type="ECO:0000313" key="6">
    <source>
        <dbReference type="Proteomes" id="UP001569414"/>
    </source>
</evidence>
<dbReference type="Gene3D" id="2.160.10.10">
    <property type="entry name" value="Hexapeptide repeat proteins"/>
    <property type="match status" value="1"/>
</dbReference>
<keyword evidence="6" id="KW-1185">Reference proteome</keyword>
<dbReference type="PROSITE" id="PS00101">
    <property type="entry name" value="HEXAPEP_TRANSFERASES"/>
    <property type="match status" value="1"/>
</dbReference>
<accession>A0ABV4NKP1</accession>
<dbReference type="InterPro" id="IPR011004">
    <property type="entry name" value="Trimer_LpxA-like_sf"/>
</dbReference>
<dbReference type="Proteomes" id="UP001569414">
    <property type="component" value="Unassembled WGS sequence"/>
</dbReference>
<sequence length="214" mass="23670">MKGPSPEEKSPRKGFPRTGYLKNYITSENISVGDYTYYDDVKGPERFEHNVLYHHPHIGDKLLIGKFCSIAQGVKFVMNGANHNLSGFSTYPFYLFSNGWERGAPAADLLPYKGNTLVGNDVWIGFEATIMPGVTIGSGAIIGTRTLVANDVPPYSIVVGNPAKVIKYRFDENTIDALLDIAWWDWSAEKITENLELIVGCDLAALKRVSVHAD</sequence>
<keyword evidence="2 5" id="KW-0808">Transferase</keyword>
<dbReference type="InterPro" id="IPR001451">
    <property type="entry name" value="Hexapep"/>
</dbReference>
<evidence type="ECO:0000313" key="5">
    <source>
        <dbReference type="EMBL" id="MFA0789779.1"/>
    </source>
</evidence>
<dbReference type="InterPro" id="IPR018357">
    <property type="entry name" value="Hexapep_transf_CS"/>
</dbReference>
<evidence type="ECO:0000256" key="4">
    <source>
        <dbReference type="ARBA" id="ARBA00023315"/>
    </source>
</evidence>
<evidence type="ECO:0000256" key="1">
    <source>
        <dbReference type="ARBA" id="ARBA00007274"/>
    </source>
</evidence>
<evidence type="ECO:0000256" key="3">
    <source>
        <dbReference type="ARBA" id="ARBA00022737"/>
    </source>
</evidence>
<dbReference type="PANTHER" id="PTHR43300">
    <property type="entry name" value="ACETYLTRANSFERASE"/>
    <property type="match status" value="1"/>
</dbReference>
<dbReference type="RefSeq" id="WP_371842738.1">
    <property type="nucleotide sequence ID" value="NZ_JBGMEL010000003.1"/>
</dbReference>
<evidence type="ECO:0000256" key="2">
    <source>
        <dbReference type="ARBA" id="ARBA00022679"/>
    </source>
</evidence>
<dbReference type="EMBL" id="JBGMEL010000003">
    <property type="protein sequence ID" value="MFA0789779.1"/>
    <property type="molecule type" value="Genomic_DNA"/>
</dbReference>
<dbReference type="PANTHER" id="PTHR43300:SF11">
    <property type="entry name" value="ACETYLTRANSFERASE RV3034C-RELATED"/>
    <property type="match status" value="1"/>
</dbReference>
<keyword evidence="4 5" id="KW-0012">Acyltransferase</keyword>
<keyword evidence="3" id="KW-0677">Repeat</keyword>